<dbReference type="EMBL" id="JACRIW010000001">
    <property type="protein sequence ID" value="MBI5167863.1"/>
    <property type="molecule type" value="Genomic_DNA"/>
</dbReference>
<dbReference type="Pfam" id="PF16989">
    <property type="entry name" value="T6SS_VasJ"/>
    <property type="match status" value="1"/>
</dbReference>
<feature type="domain" description="ImpA N-terminal" evidence="2">
    <location>
        <begin position="11"/>
        <end position="119"/>
    </location>
</feature>
<dbReference type="Proteomes" id="UP000696931">
    <property type="component" value="Unassembled WGS sequence"/>
</dbReference>
<sequence>MNEATLELGTKPVSDAAPTGAPCRDDLAFEALQSEFQKLERPDGQVPDWSSAAKGATELLTNKSKDILVAAYLAIALFEKDGYDAFADGMQVIRDLCGTWWETLYPERPRGRQAALQFLGDRGAKRVLARGTSGATRENVERAMAVMDELDSLATEKLEGASGLFSELRREFFTVLEQMAPAAPEAPPAPEPSAAPAAAPAPAASSSSSSSGPALPTSISNADDWDAAANAIKPVLRSLAEFRRLADSKDPLSYRLPRIAAWMTVKQSPPSNGGQTNIPPPQPADMAARVEAKLASQAWAGVLEDTEGRLHMSVFWLDLHFWAWTALKGMGPSHLQAADAVAAEVKALLLRCPDLPTLSFATGQPLASAPAAAWIKDVVLAAAPAGGARSSSSTSAPTEVTPDSPTFEGLAEAKTQAAELAATGAVGDAVRVLEAGAARATRARERAAWKIAVAEVCADAGRADVALAQLEALQDELQATRLEMWDPELSAQLLRLLLWARQKALPPTQMNPEEHQRSRELLKRLARLDAAAALDYARPAQG</sequence>
<feature type="region of interest" description="Disordered" evidence="1">
    <location>
        <begin position="182"/>
        <end position="217"/>
    </location>
</feature>
<dbReference type="AlphaFoldDB" id="A0A933W1J9"/>
<feature type="region of interest" description="Disordered" evidence="1">
    <location>
        <begin position="1"/>
        <end position="21"/>
    </location>
</feature>
<dbReference type="PANTHER" id="PTHR37024">
    <property type="entry name" value="TYPE VI SECRETION SYSTEM DUF2094 AND IMPA-RELATED DOMAIN PROTEIN"/>
    <property type="match status" value="1"/>
</dbReference>
<gene>
    <name evidence="3" type="primary">tssA</name>
    <name evidence="3" type="ORF">HZA61_00100</name>
</gene>
<feature type="compositionally biased region" description="Pro residues" evidence="1">
    <location>
        <begin position="184"/>
        <end position="193"/>
    </location>
</feature>
<proteinExistence type="predicted"/>
<name>A0A933W1J9_UNCEI</name>
<dbReference type="InterPro" id="IPR017739">
    <property type="entry name" value="T6SS-assoc_VCA0119"/>
</dbReference>
<dbReference type="NCBIfam" id="TIGR03362">
    <property type="entry name" value="VI_chp_7"/>
    <property type="match status" value="1"/>
</dbReference>
<protein>
    <submittedName>
        <fullName evidence="3">Type VI secretion system protein TssA</fullName>
    </submittedName>
</protein>
<organism evidence="3 4">
    <name type="scientific">Eiseniibacteriota bacterium</name>
    <dbReference type="NCBI Taxonomy" id="2212470"/>
    <lineage>
        <taxon>Bacteria</taxon>
        <taxon>Candidatus Eiseniibacteriota</taxon>
    </lineage>
</organism>
<dbReference type="InterPro" id="IPR010657">
    <property type="entry name" value="ImpA_N"/>
</dbReference>
<comment type="caution">
    <text evidence="3">The sequence shown here is derived from an EMBL/GenBank/DDBJ whole genome shotgun (WGS) entry which is preliminary data.</text>
</comment>
<dbReference type="Pfam" id="PF06812">
    <property type="entry name" value="ImpA_N"/>
    <property type="match status" value="1"/>
</dbReference>
<feature type="compositionally biased region" description="Low complexity" evidence="1">
    <location>
        <begin position="194"/>
        <end position="214"/>
    </location>
</feature>
<accession>A0A933W1J9</accession>
<evidence type="ECO:0000259" key="2">
    <source>
        <dbReference type="Pfam" id="PF06812"/>
    </source>
</evidence>
<evidence type="ECO:0000313" key="4">
    <source>
        <dbReference type="Proteomes" id="UP000696931"/>
    </source>
</evidence>
<reference evidence="3" key="1">
    <citation type="submission" date="2020-07" db="EMBL/GenBank/DDBJ databases">
        <title>Huge and variable diversity of episymbiotic CPR bacteria and DPANN archaea in groundwater ecosystems.</title>
        <authorList>
            <person name="He C.Y."/>
            <person name="Keren R."/>
            <person name="Whittaker M."/>
            <person name="Farag I.F."/>
            <person name="Doudna J."/>
            <person name="Cate J.H.D."/>
            <person name="Banfield J.F."/>
        </authorList>
    </citation>
    <scope>NUCLEOTIDE SEQUENCE</scope>
    <source>
        <strain evidence="3">NC_groundwater_1813_Pr3_B-0.1um_71_17</strain>
    </source>
</reference>
<dbReference type="PANTHER" id="PTHR37024:SF3">
    <property type="entry name" value="TYPE VI SECRETION SYSTEM PROTEIN TSSA"/>
    <property type="match status" value="1"/>
</dbReference>
<feature type="region of interest" description="Disordered" evidence="1">
    <location>
        <begin position="386"/>
        <end position="406"/>
    </location>
</feature>
<evidence type="ECO:0000313" key="3">
    <source>
        <dbReference type="EMBL" id="MBI5167863.1"/>
    </source>
</evidence>
<evidence type="ECO:0000256" key="1">
    <source>
        <dbReference type="SAM" id="MobiDB-lite"/>
    </source>
</evidence>
<feature type="compositionally biased region" description="Low complexity" evidence="1">
    <location>
        <begin position="386"/>
        <end position="398"/>
    </location>
</feature>